<dbReference type="Pfam" id="PF00278">
    <property type="entry name" value="Orn_DAP_Arg_deC"/>
    <property type="match status" value="1"/>
</dbReference>
<dbReference type="AlphaFoldDB" id="A0A9D1CIR6"/>
<keyword evidence="2" id="KW-0663">Pyridoxal phosphate</keyword>
<name>A0A9D1CIR6_9FIRM</name>
<dbReference type="SUPFAM" id="SSF51419">
    <property type="entry name" value="PLP-binding barrel"/>
    <property type="match status" value="1"/>
</dbReference>
<feature type="domain" description="Orn/DAP/Arg decarboxylase 2 C-terminal" evidence="3">
    <location>
        <begin position="141"/>
        <end position="340"/>
    </location>
</feature>
<dbReference type="Proteomes" id="UP000886879">
    <property type="component" value="Unassembled WGS sequence"/>
</dbReference>
<organism evidence="4 5">
    <name type="scientific">Candidatus Enterenecus faecium</name>
    <dbReference type="NCBI Taxonomy" id="2840780"/>
    <lineage>
        <taxon>Bacteria</taxon>
        <taxon>Bacillati</taxon>
        <taxon>Bacillota</taxon>
        <taxon>Clostridia</taxon>
        <taxon>Eubacteriales</taxon>
        <taxon>Candidatus Enterenecus</taxon>
    </lineage>
</organism>
<dbReference type="Gene3D" id="3.20.20.10">
    <property type="entry name" value="Alanine racemase"/>
    <property type="match status" value="1"/>
</dbReference>
<evidence type="ECO:0000259" key="3">
    <source>
        <dbReference type="Pfam" id="PF00278"/>
    </source>
</evidence>
<accession>A0A9D1CIR6</accession>
<dbReference type="InterPro" id="IPR009006">
    <property type="entry name" value="Ala_racemase/Decarboxylase_C"/>
</dbReference>
<reference evidence="4" key="2">
    <citation type="journal article" date="2021" name="PeerJ">
        <title>Extensive microbial diversity within the chicken gut microbiome revealed by metagenomics and culture.</title>
        <authorList>
            <person name="Gilroy R."/>
            <person name="Ravi A."/>
            <person name="Getino M."/>
            <person name="Pursley I."/>
            <person name="Horton D.L."/>
            <person name="Alikhan N.F."/>
            <person name="Baker D."/>
            <person name="Gharbi K."/>
            <person name="Hall N."/>
            <person name="Watson M."/>
            <person name="Adriaenssens E.M."/>
            <person name="Foster-Nyarko E."/>
            <person name="Jarju S."/>
            <person name="Secka A."/>
            <person name="Antonio M."/>
            <person name="Oren A."/>
            <person name="Chaudhuri R.R."/>
            <person name="La Ragione R."/>
            <person name="Hildebrand F."/>
            <person name="Pallen M.J."/>
        </authorList>
    </citation>
    <scope>NUCLEOTIDE SEQUENCE</scope>
    <source>
        <strain evidence="4">ChiGjej2B2-12916</strain>
    </source>
</reference>
<evidence type="ECO:0000256" key="1">
    <source>
        <dbReference type="ARBA" id="ARBA00001933"/>
    </source>
</evidence>
<dbReference type="SUPFAM" id="SSF50621">
    <property type="entry name" value="Alanine racemase C-terminal domain-like"/>
    <property type="match status" value="1"/>
</dbReference>
<dbReference type="Gene3D" id="2.40.37.10">
    <property type="entry name" value="Lyase, Ornithine Decarboxylase, Chain A, domain 1"/>
    <property type="match status" value="1"/>
</dbReference>
<dbReference type="InterPro" id="IPR029066">
    <property type="entry name" value="PLP-binding_barrel"/>
</dbReference>
<reference evidence="4" key="1">
    <citation type="submission" date="2020-10" db="EMBL/GenBank/DDBJ databases">
        <authorList>
            <person name="Gilroy R."/>
        </authorList>
    </citation>
    <scope>NUCLEOTIDE SEQUENCE</scope>
    <source>
        <strain evidence="4">ChiGjej2B2-12916</strain>
    </source>
</reference>
<evidence type="ECO:0000313" key="4">
    <source>
        <dbReference type="EMBL" id="HIQ61924.1"/>
    </source>
</evidence>
<comment type="cofactor">
    <cofactor evidence="1">
        <name>pyridoxal 5'-phosphate</name>
        <dbReference type="ChEBI" id="CHEBI:597326"/>
    </cofactor>
</comment>
<dbReference type="GO" id="GO:0009089">
    <property type="term" value="P:lysine biosynthetic process via diaminopimelate"/>
    <property type="evidence" value="ECO:0007669"/>
    <property type="project" value="TreeGrafter"/>
</dbReference>
<sequence length="387" mass="43594">MQSLLTQHATPLYLFDGDTLQQRVSYLRSKLPSGVGLCYAIKANPFLAGYLSPLVERLELCSPGEYRICAQQGLPLSQFVVSGVYKTPEFIQEILPNSPAIFTVESMEQFRLIHRTAQDSGSPVSLLLRLTSGNQFGLEKDEITDILTQNQNDPLLHFKGIQYFSGTQKTSVKRLTRELSTVDEFLQTLEQLLGHPMEELEFGPGFPVSYYAEDDFPEDEYLEQFAQLLQTMTFSGTITLELGRSLAAHCGTYFTRVVDAKCNHKQNYAIVDGGMHQLVYYGQSMAMKLPPIRHYTHHSPGNVEPWNICGSLCTINDILVKQLPLPSLHVGDVLAFERTGAYCMTEGISLFLSRDLPAVLYRHPDGQVDELRSHFETYHLNTSNLQK</sequence>
<comment type="caution">
    <text evidence="4">The sequence shown here is derived from an EMBL/GenBank/DDBJ whole genome shotgun (WGS) entry which is preliminary data.</text>
</comment>
<dbReference type="PANTHER" id="PTHR43727">
    <property type="entry name" value="DIAMINOPIMELATE DECARBOXYLASE"/>
    <property type="match status" value="1"/>
</dbReference>
<proteinExistence type="predicted"/>
<protein>
    <submittedName>
        <fullName evidence="4">Alanine racemase</fullName>
    </submittedName>
</protein>
<evidence type="ECO:0000256" key="2">
    <source>
        <dbReference type="ARBA" id="ARBA00022898"/>
    </source>
</evidence>
<dbReference type="GO" id="GO:0008836">
    <property type="term" value="F:diaminopimelate decarboxylase activity"/>
    <property type="evidence" value="ECO:0007669"/>
    <property type="project" value="TreeGrafter"/>
</dbReference>
<dbReference type="InterPro" id="IPR022643">
    <property type="entry name" value="De-COase2_C"/>
</dbReference>
<dbReference type="EMBL" id="DVFO01000107">
    <property type="protein sequence ID" value="HIQ61924.1"/>
    <property type="molecule type" value="Genomic_DNA"/>
</dbReference>
<evidence type="ECO:0000313" key="5">
    <source>
        <dbReference type="Proteomes" id="UP000886879"/>
    </source>
</evidence>
<gene>
    <name evidence="4" type="ORF">IAD31_10105</name>
</gene>
<dbReference type="PANTHER" id="PTHR43727:SF2">
    <property type="entry name" value="GROUP IV DECARBOXYLASE"/>
    <property type="match status" value="1"/>
</dbReference>